<dbReference type="AlphaFoldDB" id="A0AAV4PK10"/>
<keyword evidence="1" id="KW-0675">Receptor</keyword>
<keyword evidence="2" id="KW-1185">Reference proteome</keyword>
<gene>
    <name evidence="1" type="primary">X975_02685</name>
    <name evidence="1" type="ORF">CDAR_373961</name>
</gene>
<evidence type="ECO:0000313" key="1">
    <source>
        <dbReference type="EMBL" id="GIX97922.1"/>
    </source>
</evidence>
<protein>
    <submittedName>
        <fullName evidence="1">Atrial natriuretic peptide receptor 2</fullName>
    </submittedName>
</protein>
<dbReference type="Proteomes" id="UP001054837">
    <property type="component" value="Unassembled WGS sequence"/>
</dbReference>
<organism evidence="1 2">
    <name type="scientific">Caerostris darwini</name>
    <dbReference type="NCBI Taxonomy" id="1538125"/>
    <lineage>
        <taxon>Eukaryota</taxon>
        <taxon>Metazoa</taxon>
        <taxon>Ecdysozoa</taxon>
        <taxon>Arthropoda</taxon>
        <taxon>Chelicerata</taxon>
        <taxon>Arachnida</taxon>
        <taxon>Araneae</taxon>
        <taxon>Araneomorphae</taxon>
        <taxon>Entelegynae</taxon>
        <taxon>Araneoidea</taxon>
        <taxon>Araneidae</taxon>
        <taxon>Caerostris</taxon>
    </lineage>
</organism>
<evidence type="ECO:0000313" key="2">
    <source>
        <dbReference type="Proteomes" id="UP001054837"/>
    </source>
</evidence>
<proteinExistence type="predicted"/>
<accession>A0AAV4PK10</accession>
<sequence length="85" mass="9905">MTWKIKWEEISLSTVNKKMRPGSRISLTRISMTSIVSAETMPLIDMGRQTFSNTGFYKPSKLSRSSIDVHYWVKHAWIEIIDKNN</sequence>
<name>A0AAV4PK10_9ARAC</name>
<comment type="caution">
    <text evidence="1">The sequence shown here is derived from an EMBL/GenBank/DDBJ whole genome shotgun (WGS) entry which is preliminary data.</text>
</comment>
<reference evidence="1 2" key="1">
    <citation type="submission" date="2021-06" db="EMBL/GenBank/DDBJ databases">
        <title>Caerostris darwini draft genome.</title>
        <authorList>
            <person name="Kono N."/>
            <person name="Arakawa K."/>
        </authorList>
    </citation>
    <scope>NUCLEOTIDE SEQUENCE [LARGE SCALE GENOMIC DNA]</scope>
</reference>
<dbReference type="EMBL" id="BPLQ01003096">
    <property type="protein sequence ID" value="GIX97922.1"/>
    <property type="molecule type" value="Genomic_DNA"/>
</dbReference>